<dbReference type="RefSeq" id="WP_092491114.1">
    <property type="nucleotide sequence ID" value="NZ_FNKD01000001.1"/>
</dbReference>
<sequence length="146" mass="16862">MYPGQEPIFGKLIVLIVILSLIIFIFNTIMRKILKVKRTKFFSQTHVNDLHKKGDSIIVTLTVIATIVAAIIFYDHPNLPINNSLAVFMVSMVFLFLQEVFRAIIEWKYKKGQNDYLYTIFQLIFVLFVGYFAFQSGGFGLFPDLL</sequence>
<evidence type="ECO:0000313" key="2">
    <source>
        <dbReference type="EMBL" id="SDQ06412.1"/>
    </source>
</evidence>
<gene>
    <name evidence="2" type="ORF">SAMN05216231_0207</name>
</gene>
<proteinExistence type="predicted"/>
<dbReference type="Proteomes" id="UP000199444">
    <property type="component" value="Unassembled WGS sequence"/>
</dbReference>
<evidence type="ECO:0000313" key="3">
    <source>
        <dbReference type="Proteomes" id="UP000199444"/>
    </source>
</evidence>
<keyword evidence="1" id="KW-0472">Membrane</keyword>
<reference evidence="2 3" key="1">
    <citation type="submission" date="2016-10" db="EMBL/GenBank/DDBJ databases">
        <authorList>
            <person name="de Groot N.N."/>
        </authorList>
    </citation>
    <scope>NUCLEOTIDE SEQUENCE [LARGE SCALE GENOMIC DNA]</scope>
    <source>
        <strain evidence="2 3">CGMCC 1.10449</strain>
    </source>
</reference>
<accession>A0A1H0XU34</accession>
<protein>
    <recommendedName>
        <fullName evidence="4">DUF4181 domain-containing protein</fullName>
    </recommendedName>
</protein>
<organism evidence="2 3">
    <name type="scientific">Virgibacillus salinus</name>
    <dbReference type="NCBI Taxonomy" id="553311"/>
    <lineage>
        <taxon>Bacteria</taxon>
        <taxon>Bacillati</taxon>
        <taxon>Bacillota</taxon>
        <taxon>Bacilli</taxon>
        <taxon>Bacillales</taxon>
        <taxon>Bacillaceae</taxon>
        <taxon>Virgibacillus</taxon>
    </lineage>
</organism>
<feature type="transmembrane region" description="Helical" evidence="1">
    <location>
        <begin position="116"/>
        <end position="134"/>
    </location>
</feature>
<name>A0A1H0XU34_9BACI</name>
<feature type="transmembrane region" description="Helical" evidence="1">
    <location>
        <begin position="55"/>
        <end position="74"/>
    </location>
</feature>
<keyword evidence="1" id="KW-0812">Transmembrane</keyword>
<dbReference type="STRING" id="553311.SAMN05216231_0207"/>
<evidence type="ECO:0008006" key="4">
    <source>
        <dbReference type="Google" id="ProtNLM"/>
    </source>
</evidence>
<dbReference type="InterPro" id="IPR025441">
    <property type="entry name" value="DUF4181"/>
</dbReference>
<keyword evidence="1" id="KW-1133">Transmembrane helix</keyword>
<dbReference type="Pfam" id="PF13789">
    <property type="entry name" value="DUF4181"/>
    <property type="match status" value="1"/>
</dbReference>
<keyword evidence="3" id="KW-1185">Reference proteome</keyword>
<dbReference type="AlphaFoldDB" id="A0A1H0XU34"/>
<feature type="transmembrane region" description="Helical" evidence="1">
    <location>
        <begin position="12"/>
        <end position="34"/>
    </location>
</feature>
<evidence type="ECO:0000256" key="1">
    <source>
        <dbReference type="SAM" id="Phobius"/>
    </source>
</evidence>
<dbReference type="EMBL" id="FNKD01000001">
    <property type="protein sequence ID" value="SDQ06412.1"/>
    <property type="molecule type" value="Genomic_DNA"/>
</dbReference>
<feature type="transmembrane region" description="Helical" evidence="1">
    <location>
        <begin position="86"/>
        <end position="104"/>
    </location>
</feature>